<gene>
    <name evidence="1" type="ORF">ISP06_03485</name>
</gene>
<accession>A0A843AMZ8</accession>
<protein>
    <submittedName>
        <fullName evidence="1">Uncharacterized protein</fullName>
    </submittedName>
</protein>
<dbReference type="AlphaFoldDB" id="A0A843AMZ8"/>
<dbReference type="RefSeq" id="WP_276698515.1">
    <property type="nucleotide sequence ID" value="NZ_JADIIL010000014.1"/>
</dbReference>
<organism evidence="1 2">
    <name type="scientific">Methanobacterium formicicum</name>
    <dbReference type="NCBI Taxonomy" id="2162"/>
    <lineage>
        <taxon>Archaea</taxon>
        <taxon>Methanobacteriati</taxon>
        <taxon>Methanobacteriota</taxon>
        <taxon>Methanomada group</taxon>
        <taxon>Methanobacteria</taxon>
        <taxon>Methanobacteriales</taxon>
        <taxon>Methanobacteriaceae</taxon>
        <taxon>Methanobacterium</taxon>
    </lineage>
</organism>
<comment type="caution">
    <text evidence="1">The sequence shown here is derived from an EMBL/GenBank/DDBJ whole genome shotgun (WGS) entry which is preliminary data.</text>
</comment>
<evidence type="ECO:0000313" key="2">
    <source>
        <dbReference type="Proteomes" id="UP000606900"/>
    </source>
</evidence>
<reference evidence="1" key="1">
    <citation type="submission" date="2020-10" db="EMBL/GenBank/DDBJ databases">
        <title>Dehalococcoides mccartyi of a TCE/Cr reducing biochatode.</title>
        <authorList>
            <person name="Matturro B."/>
        </authorList>
    </citation>
    <scope>NUCLEOTIDE SEQUENCE</scope>
    <source>
        <strain evidence="1">Bin2</strain>
    </source>
</reference>
<proteinExistence type="predicted"/>
<dbReference type="Proteomes" id="UP000606900">
    <property type="component" value="Unassembled WGS sequence"/>
</dbReference>
<dbReference type="EMBL" id="JADIIL010000014">
    <property type="protein sequence ID" value="MBF4474520.1"/>
    <property type="molecule type" value="Genomic_DNA"/>
</dbReference>
<name>A0A843AMZ8_METFO</name>
<evidence type="ECO:0000313" key="1">
    <source>
        <dbReference type="EMBL" id="MBF4474520.1"/>
    </source>
</evidence>
<sequence length="185" mass="20518">MTSKYGVKVREQFPEHSSIHEDMNPMRELIEEGIGPEFDQIITDLFHASDSRFLLTANETTLELFREWFGVPRRNLTIEEYRAYIISVKTANITINGIKKVIGNILSIDSAKIIVIDGSGRACKAGVTVAADHYSGTPCKFASHFSEAPGVVTVRIPEGQDLALVESVISQLVLASVTIYLEEYV</sequence>